<dbReference type="CDD" id="cd01065">
    <property type="entry name" value="NAD_bind_Shikimate_DH"/>
    <property type="match status" value="1"/>
</dbReference>
<feature type="binding site" evidence="8">
    <location>
        <position position="335"/>
    </location>
    <ligand>
        <name>shikimate</name>
        <dbReference type="ChEBI" id="CHEBI:36208"/>
    </ligand>
</feature>
<dbReference type="GeneID" id="78316774"/>
<evidence type="ECO:0000256" key="2">
    <source>
        <dbReference type="ARBA" id="ARBA00012962"/>
    </source>
</evidence>
<dbReference type="InterPro" id="IPR006151">
    <property type="entry name" value="Shikm_DH/Glu-tRNA_Rdtase"/>
</dbReference>
<dbReference type="OrthoDB" id="9792692at2"/>
<protein>
    <recommendedName>
        <fullName evidence="2 8">Shikimate dehydrogenase (NADP(+))</fullName>
        <shortName evidence="8">SDH</shortName>
        <ecNumber evidence="2 8">1.1.1.25</ecNumber>
    </recommendedName>
</protein>
<gene>
    <name evidence="8" type="primary">aroE</name>
    <name evidence="11" type="ORF">SAMN02745149_01480</name>
</gene>
<comment type="subunit">
    <text evidence="8">Homodimer.</text>
</comment>
<feature type="binding site" evidence="8">
    <location>
        <position position="295"/>
    </location>
    <ligand>
        <name>shikimate</name>
        <dbReference type="ChEBI" id="CHEBI:36208"/>
    </ligand>
</feature>
<comment type="similarity">
    <text evidence="8">Belongs to the shikimate dehydrogenase family.</text>
</comment>
<dbReference type="Pfam" id="PF01487">
    <property type="entry name" value="DHquinase_I"/>
    <property type="match status" value="1"/>
</dbReference>
<dbReference type="SUPFAM" id="SSF51735">
    <property type="entry name" value="NAD(P)-binding Rossmann-fold domains"/>
    <property type="match status" value="1"/>
</dbReference>
<dbReference type="GO" id="GO:0050661">
    <property type="term" value="F:NADP binding"/>
    <property type="evidence" value="ECO:0007669"/>
    <property type="project" value="InterPro"/>
</dbReference>
<dbReference type="Gene3D" id="3.20.20.70">
    <property type="entry name" value="Aldolase class I"/>
    <property type="match status" value="1"/>
</dbReference>
<dbReference type="InterPro" id="IPR011342">
    <property type="entry name" value="Shikimate_DH"/>
</dbReference>
<feature type="binding site" evidence="8">
    <location>
        <position position="484"/>
    </location>
    <ligand>
        <name>shikimate</name>
        <dbReference type="ChEBI" id="CHEBI:36208"/>
    </ligand>
</feature>
<comment type="caution">
    <text evidence="8">Lacks conserved residue(s) required for the propagation of feature annotation.</text>
</comment>
<dbReference type="GO" id="GO:0004764">
    <property type="term" value="F:shikimate 3-dehydrogenase (NADP+) activity"/>
    <property type="evidence" value="ECO:0007669"/>
    <property type="project" value="UniProtKB-UniRule"/>
</dbReference>
<dbReference type="AlphaFoldDB" id="A0A1T4L6R4"/>
<comment type="catalytic activity">
    <reaction evidence="7 8">
        <text>shikimate + NADP(+) = 3-dehydroshikimate + NADPH + H(+)</text>
        <dbReference type="Rhea" id="RHEA:17737"/>
        <dbReference type="ChEBI" id="CHEBI:15378"/>
        <dbReference type="ChEBI" id="CHEBI:16630"/>
        <dbReference type="ChEBI" id="CHEBI:36208"/>
        <dbReference type="ChEBI" id="CHEBI:57783"/>
        <dbReference type="ChEBI" id="CHEBI:58349"/>
        <dbReference type="EC" id="1.1.1.25"/>
    </reaction>
</comment>
<dbReference type="InterPro" id="IPR013708">
    <property type="entry name" value="Shikimate_DH-bd_N"/>
</dbReference>
<evidence type="ECO:0000256" key="4">
    <source>
        <dbReference type="ARBA" id="ARBA00022857"/>
    </source>
</evidence>
<dbReference type="InterPro" id="IPR036291">
    <property type="entry name" value="NAD(P)-bd_dom_sf"/>
</dbReference>
<dbReference type="GO" id="GO:0009073">
    <property type="term" value="P:aromatic amino acid family biosynthetic process"/>
    <property type="evidence" value="ECO:0007669"/>
    <property type="project" value="UniProtKB-KW"/>
</dbReference>
<dbReference type="GO" id="GO:0019632">
    <property type="term" value="P:shikimate metabolic process"/>
    <property type="evidence" value="ECO:0007669"/>
    <property type="project" value="InterPro"/>
</dbReference>
<reference evidence="11 12" key="1">
    <citation type="submission" date="2017-02" db="EMBL/GenBank/DDBJ databases">
        <authorList>
            <person name="Peterson S.W."/>
        </authorList>
    </citation>
    <scope>NUCLEOTIDE SEQUENCE [LARGE SCALE GENOMIC DNA]</scope>
    <source>
        <strain evidence="11 12">ATCC BAA-908</strain>
    </source>
</reference>
<dbReference type="EMBL" id="FUWG01000010">
    <property type="protein sequence ID" value="SJZ50303.1"/>
    <property type="molecule type" value="Genomic_DNA"/>
</dbReference>
<evidence type="ECO:0000256" key="5">
    <source>
        <dbReference type="ARBA" id="ARBA00023002"/>
    </source>
</evidence>
<evidence type="ECO:0000313" key="11">
    <source>
        <dbReference type="EMBL" id="SJZ50303.1"/>
    </source>
</evidence>
<dbReference type="CDD" id="cd00502">
    <property type="entry name" value="DHQase_I"/>
    <property type="match status" value="1"/>
</dbReference>
<dbReference type="SUPFAM" id="SSF51569">
    <property type="entry name" value="Aldolase"/>
    <property type="match status" value="1"/>
</dbReference>
<dbReference type="NCBIfam" id="TIGR00507">
    <property type="entry name" value="aroE"/>
    <property type="match status" value="1"/>
</dbReference>
<dbReference type="Pfam" id="PF08501">
    <property type="entry name" value="Shikimate_dh_N"/>
    <property type="match status" value="1"/>
</dbReference>
<dbReference type="Pfam" id="PF01488">
    <property type="entry name" value="Shikimate_DH"/>
    <property type="match status" value="1"/>
</dbReference>
<evidence type="ECO:0000259" key="10">
    <source>
        <dbReference type="Pfam" id="PF08501"/>
    </source>
</evidence>
<dbReference type="InterPro" id="IPR046346">
    <property type="entry name" value="Aminoacid_DH-like_N_sf"/>
</dbReference>
<organism evidence="11 12">
    <name type="scientific">Treponema porcinum</name>
    <dbReference type="NCBI Taxonomy" id="261392"/>
    <lineage>
        <taxon>Bacteria</taxon>
        <taxon>Pseudomonadati</taxon>
        <taxon>Spirochaetota</taxon>
        <taxon>Spirochaetia</taxon>
        <taxon>Spirochaetales</taxon>
        <taxon>Treponemataceae</taxon>
        <taxon>Treponema</taxon>
    </lineage>
</organism>
<keyword evidence="3 8" id="KW-0028">Amino-acid biosynthesis</keyword>
<evidence type="ECO:0000313" key="12">
    <source>
        <dbReference type="Proteomes" id="UP000190423"/>
    </source>
</evidence>
<proteinExistence type="inferred from homology"/>
<dbReference type="InterPro" id="IPR001381">
    <property type="entry name" value="DHquinase_I"/>
</dbReference>
<dbReference type="Proteomes" id="UP000190423">
    <property type="component" value="Unassembled WGS sequence"/>
</dbReference>
<evidence type="ECO:0000256" key="3">
    <source>
        <dbReference type="ARBA" id="ARBA00022605"/>
    </source>
</evidence>
<dbReference type="GO" id="GO:0009423">
    <property type="term" value="P:chorismate biosynthetic process"/>
    <property type="evidence" value="ECO:0007669"/>
    <property type="project" value="UniProtKB-UniRule"/>
</dbReference>
<sequence>MDKPLVCLTLTGKTLQENVKTLEKYSRYVDIAELRVDYLSEEEQLYVRRFPAMVNVPCILTIRRVSEGGKYSSSDFSRTALFGRALAFADQNPSKNFAYVDFEEDFHVSGLHDAALAFGVKIIRSVHDFENPVVNIRERCEKMRKTGYEIPKIAFMPKTLSDVTRLFKEAEQFTDFEHILCAMGPLGTPSRILAGKLHSYLTYTSPKTMDDSMKGIGHIDPVTLSDLYNFKNIDENTKLCAVTGYPLKVSSSPLIHNSGYRTHGMNRVFIPLPSTSAAESLEFAEQVGITGMAVTVPYKEDVMRHIEEIDSESGEIGACNTVVREDGRWVGKNTDAEGFRRALVEFLGVEKLRHRKVAIIGAGGAAHAVAYAIKQLGGKACIFNRTLSTAKELAERFGFEYAPLSPESTVTLEKYSDIIIQTTNVGMNSKEPPSKENNPIWFYQFKGTENLFDIVYDPETTPVMAVAKSCGCNVSNGFPMLKYQGYKQFYYFTGVEYEGTVTK</sequence>
<accession>A0A1T4L6R4</accession>
<keyword evidence="12" id="KW-1185">Reference proteome</keyword>
<dbReference type="STRING" id="261392.SAMN02745149_01480"/>
<dbReference type="Gene3D" id="3.40.50.720">
    <property type="entry name" value="NAD(P)-binding Rossmann-like Domain"/>
    <property type="match status" value="1"/>
</dbReference>
<dbReference type="EC" id="1.1.1.25" evidence="2 8"/>
<dbReference type="UniPathway" id="UPA00053">
    <property type="reaction ID" value="UER00087"/>
</dbReference>
<keyword evidence="5 8" id="KW-0560">Oxidoreductase</keyword>
<feature type="binding site" evidence="8">
    <location>
        <position position="320"/>
    </location>
    <ligand>
        <name>shikimate</name>
        <dbReference type="ChEBI" id="CHEBI:36208"/>
    </ligand>
</feature>
<name>A0A1T4L6R4_TREPO</name>
<dbReference type="InterPro" id="IPR013785">
    <property type="entry name" value="Aldolase_TIM"/>
</dbReference>
<feature type="domain" description="Quinate/shikimate 5-dehydrogenase/glutamyl-tRNA reductase" evidence="9">
    <location>
        <begin position="350"/>
        <end position="424"/>
    </location>
</feature>
<dbReference type="PANTHER" id="PTHR21089">
    <property type="entry name" value="SHIKIMATE DEHYDROGENASE"/>
    <property type="match status" value="1"/>
</dbReference>
<feature type="binding site" evidence="8">
    <location>
        <begin position="361"/>
        <end position="365"/>
    </location>
    <ligand>
        <name>NADP(+)</name>
        <dbReference type="ChEBI" id="CHEBI:58349"/>
    </ligand>
</feature>
<evidence type="ECO:0000256" key="8">
    <source>
        <dbReference type="HAMAP-Rule" id="MF_00222"/>
    </source>
</evidence>
<dbReference type="GO" id="GO:0003855">
    <property type="term" value="F:3-dehydroquinate dehydratase activity"/>
    <property type="evidence" value="ECO:0007669"/>
    <property type="project" value="InterPro"/>
</dbReference>
<feature type="binding site" evidence="8">
    <location>
        <position position="454"/>
    </location>
    <ligand>
        <name>NADP(+)</name>
        <dbReference type="ChEBI" id="CHEBI:58349"/>
    </ligand>
</feature>
<feature type="binding site" evidence="8">
    <location>
        <position position="456"/>
    </location>
    <ligand>
        <name>shikimate</name>
        <dbReference type="ChEBI" id="CHEBI:36208"/>
    </ligand>
</feature>
<feature type="binding site" evidence="8">
    <location>
        <begin position="250"/>
        <end position="252"/>
    </location>
    <ligand>
        <name>shikimate</name>
        <dbReference type="ChEBI" id="CHEBI:36208"/>
    </ligand>
</feature>
<dbReference type="HAMAP" id="MF_00222">
    <property type="entry name" value="Shikimate_DH_AroE"/>
    <property type="match status" value="1"/>
</dbReference>
<dbReference type="Gene3D" id="3.40.50.10860">
    <property type="entry name" value="Leucine Dehydrogenase, chain A, domain 1"/>
    <property type="match status" value="1"/>
</dbReference>
<dbReference type="RefSeq" id="WP_078933388.1">
    <property type="nucleotide sequence ID" value="NZ_FUWG01000010.1"/>
</dbReference>
<dbReference type="SUPFAM" id="SSF53223">
    <property type="entry name" value="Aminoacid dehydrogenase-like, N-terminal domain"/>
    <property type="match status" value="1"/>
</dbReference>
<dbReference type="GO" id="GO:0008652">
    <property type="term" value="P:amino acid biosynthetic process"/>
    <property type="evidence" value="ECO:0007669"/>
    <property type="project" value="UniProtKB-KW"/>
</dbReference>
<dbReference type="PANTHER" id="PTHR21089:SF1">
    <property type="entry name" value="BIFUNCTIONAL 3-DEHYDROQUINATE DEHYDRATASE_SHIKIMATE DEHYDROGENASE, CHLOROPLASTIC"/>
    <property type="match status" value="1"/>
</dbReference>
<evidence type="ECO:0000256" key="7">
    <source>
        <dbReference type="ARBA" id="ARBA00049442"/>
    </source>
</evidence>
<feature type="active site" description="Proton acceptor" evidence="8">
    <location>
        <position position="299"/>
    </location>
</feature>
<evidence type="ECO:0000256" key="1">
    <source>
        <dbReference type="ARBA" id="ARBA00004871"/>
    </source>
</evidence>
<keyword evidence="6 8" id="KW-0057">Aromatic amino acid biosynthesis</keyword>
<feature type="domain" description="Shikimate dehydrogenase substrate binding N-terminal" evidence="10">
    <location>
        <begin position="242"/>
        <end position="322"/>
    </location>
</feature>
<comment type="pathway">
    <text evidence="1 8">Metabolic intermediate biosynthesis; chorismate biosynthesis; chorismate from D-erythrose 4-phosphate and phosphoenolpyruvate: step 4/7.</text>
</comment>
<dbReference type="InterPro" id="IPR022893">
    <property type="entry name" value="Shikimate_DH_fam"/>
</dbReference>
<evidence type="ECO:0000259" key="9">
    <source>
        <dbReference type="Pfam" id="PF01488"/>
    </source>
</evidence>
<evidence type="ECO:0000256" key="6">
    <source>
        <dbReference type="ARBA" id="ARBA00023141"/>
    </source>
</evidence>
<keyword evidence="4 8" id="KW-0521">NADP</keyword>
<feature type="binding site" evidence="8">
    <location>
        <position position="477"/>
    </location>
    <ligand>
        <name>NADP(+)</name>
        <dbReference type="ChEBI" id="CHEBI:58349"/>
    </ligand>
</feature>
<comment type="function">
    <text evidence="8">Involved in the biosynthesis of the chorismate, which leads to the biosynthesis of aromatic amino acids. Catalyzes the reversible NADPH linked reduction of 3-dehydroshikimate (DHSA) to yield shikimate (SA).</text>
</comment>